<evidence type="ECO:0000256" key="3">
    <source>
        <dbReference type="SAM" id="Phobius"/>
    </source>
</evidence>
<dbReference type="AlphaFoldDB" id="A0A1I2PFT6"/>
<dbReference type="EMBL" id="FOOE01000029">
    <property type="protein sequence ID" value="SFG15012.1"/>
    <property type="molecule type" value="Genomic_DNA"/>
</dbReference>
<evidence type="ECO:0000256" key="2">
    <source>
        <dbReference type="PIRSR" id="PIRSR605754-1"/>
    </source>
</evidence>
<keyword evidence="6" id="KW-1185">Reference proteome</keyword>
<evidence type="ECO:0000313" key="6">
    <source>
        <dbReference type="Proteomes" id="UP000182135"/>
    </source>
</evidence>
<dbReference type="STRING" id="1529.SAMN04487885_12920"/>
<accession>A0A1I2PFT6</accession>
<organism evidence="5 6">
    <name type="scientific">Clostridium cadaveris</name>
    <dbReference type="NCBI Taxonomy" id="1529"/>
    <lineage>
        <taxon>Bacteria</taxon>
        <taxon>Bacillati</taxon>
        <taxon>Bacillota</taxon>
        <taxon>Clostridia</taxon>
        <taxon>Eubacteriales</taxon>
        <taxon>Clostridiaceae</taxon>
        <taxon>Clostridium</taxon>
    </lineage>
</organism>
<keyword evidence="3" id="KW-0472">Membrane</keyword>
<dbReference type="InterPro" id="IPR042000">
    <property type="entry name" value="Sortase_D_2"/>
</dbReference>
<dbReference type="GeneID" id="90546020"/>
<evidence type="ECO:0000313" key="5">
    <source>
        <dbReference type="EMBL" id="SFG15012.1"/>
    </source>
</evidence>
<reference evidence="4 7" key="2">
    <citation type="submission" date="2018-03" db="EMBL/GenBank/DDBJ databases">
        <title>The uncultured portion of the human microbiome is neutrally assembled.</title>
        <authorList>
            <person name="Jeraldo P."/>
            <person name="Boardman L."/>
            <person name="White B.A."/>
            <person name="Nelson H."/>
            <person name="Goldenfeld N."/>
            <person name="Chia N."/>
        </authorList>
    </citation>
    <scope>NUCLEOTIDE SEQUENCE [LARGE SCALE GENOMIC DNA]</scope>
    <source>
        <strain evidence="4">CIM:MAG 903</strain>
    </source>
</reference>
<keyword evidence="3" id="KW-1133">Transmembrane helix</keyword>
<feature type="transmembrane region" description="Helical" evidence="3">
    <location>
        <begin position="7"/>
        <end position="26"/>
    </location>
</feature>
<dbReference type="InterPro" id="IPR023365">
    <property type="entry name" value="Sortase_dom-sf"/>
</dbReference>
<name>A0A1I2PFT6_9CLOT</name>
<keyword evidence="1" id="KW-0378">Hydrolase</keyword>
<dbReference type="InterPro" id="IPR005754">
    <property type="entry name" value="Sortase"/>
</dbReference>
<sequence>MKDKKKVFGIVLVVIGLLVIIISAGIKINSMNTEKRLREEYEQALNDLQKGTDEQGESDSKLGFENEDVNAIGIMVIPKINVKVLVTEGTEDEKLKYYVGHFENTALPGEKGNFAVAGHRNYIYNEMFRDVNQLEQGDDIIVRTAKGEFTYKVKEQKVIEPTDVQILDPTDDATVTLVTCTIGGKQRLIVTGELEK</sequence>
<dbReference type="OrthoDB" id="154054at2"/>
<evidence type="ECO:0000256" key="1">
    <source>
        <dbReference type="ARBA" id="ARBA00022801"/>
    </source>
</evidence>
<keyword evidence="3" id="KW-0812">Transmembrane</keyword>
<dbReference type="Proteomes" id="UP000246114">
    <property type="component" value="Unassembled WGS sequence"/>
</dbReference>
<gene>
    <name evidence="4" type="ORF">DBY38_14275</name>
    <name evidence="5" type="ORF">SAMN04487885_12920</name>
</gene>
<dbReference type="eggNOG" id="COG3764">
    <property type="taxonomic scope" value="Bacteria"/>
</dbReference>
<dbReference type="GO" id="GO:0016787">
    <property type="term" value="F:hydrolase activity"/>
    <property type="evidence" value="ECO:0007669"/>
    <property type="project" value="UniProtKB-KW"/>
</dbReference>
<dbReference type="NCBIfam" id="TIGR01076">
    <property type="entry name" value="sortase_fam"/>
    <property type="match status" value="1"/>
</dbReference>
<proteinExistence type="predicted"/>
<dbReference type="RefSeq" id="WP_027637705.1">
    <property type="nucleotide sequence ID" value="NZ_BAAACD010000002.1"/>
</dbReference>
<protein>
    <submittedName>
        <fullName evidence="4">Class D sortase</fullName>
    </submittedName>
    <submittedName>
        <fullName evidence="5">Sortase A</fullName>
    </submittedName>
</protein>
<dbReference type="EMBL" id="QAMZ01000056">
    <property type="protein sequence ID" value="PWL51400.1"/>
    <property type="molecule type" value="Genomic_DNA"/>
</dbReference>
<feature type="active site" description="Proton donor/acceptor" evidence="2">
    <location>
        <position position="119"/>
    </location>
</feature>
<dbReference type="SUPFAM" id="SSF63817">
    <property type="entry name" value="Sortase"/>
    <property type="match status" value="1"/>
</dbReference>
<dbReference type="Pfam" id="PF04203">
    <property type="entry name" value="Sortase"/>
    <property type="match status" value="1"/>
</dbReference>
<evidence type="ECO:0000313" key="4">
    <source>
        <dbReference type="EMBL" id="PWL51400.1"/>
    </source>
</evidence>
<dbReference type="Gene3D" id="2.40.260.10">
    <property type="entry name" value="Sortase"/>
    <property type="match status" value="1"/>
</dbReference>
<dbReference type="Proteomes" id="UP000182135">
    <property type="component" value="Unassembled WGS sequence"/>
</dbReference>
<evidence type="ECO:0000313" key="7">
    <source>
        <dbReference type="Proteomes" id="UP000246114"/>
    </source>
</evidence>
<dbReference type="CDD" id="cd06166">
    <property type="entry name" value="Sortase_D_2"/>
    <property type="match status" value="1"/>
</dbReference>
<reference evidence="5 6" key="1">
    <citation type="submission" date="2016-10" db="EMBL/GenBank/DDBJ databases">
        <authorList>
            <person name="de Groot N.N."/>
        </authorList>
    </citation>
    <scope>NUCLEOTIDE SEQUENCE [LARGE SCALE GENOMIC DNA]</scope>
    <source>
        <strain evidence="5 6">NLAE-zl-G419</strain>
    </source>
</reference>
<feature type="active site" description="Acyl-thioester intermediate" evidence="2">
    <location>
        <position position="180"/>
    </location>
</feature>